<dbReference type="CDD" id="cd01392">
    <property type="entry name" value="HTH_LacI"/>
    <property type="match status" value="1"/>
</dbReference>
<dbReference type="PRINTS" id="PR00036">
    <property type="entry name" value="HTHLACI"/>
</dbReference>
<dbReference type="Pfam" id="PF00356">
    <property type="entry name" value="LacI"/>
    <property type="match status" value="1"/>
</dbReference>
<keyword evidence="6" id="KW-1185">Reference proteome</keyword>
<organism evidence="5 6">
    <name type="scientific">Blautia liquoris</name>
    <dbReference type="NCBI Taxonomy" id="2779518"/>
    <lineage>
        <taxon>Bacteria</taxon>
        <taxon>Bacillati</taxon>
        <taxon>Bacillota</taxon>
        <taxon>Clostridia</taxon>
        <taxon>Lachnospirales</taxon>
        <taxon>Lachnospiraceae</taxon>
        <taxon>Blautia</taxon>
    </lineage>
</organism>
<dbReference type="Pfam" id="PF13377">
    <property type="entry name" value="Peripla_BP_3"/>
    <property type="match status" value="1"/>
</dbReference>
<dbReference type="Proteomes" id="UP000593601">
    <property type="component" value="Chromosome"/>
</dbReference>
<evidence type="ECO:0000256" key="1">
    <source>
        <dbReference type="ARBA" id="ARBA00023015"/>
    </source>
</evidence>
<dbReference type="InterPro" id="IPR046335">
    <property type="entry name" value="LacI/GalR-like_sensor"/>
</dbReference>
<dbReference type="SMART" id="SM00354">
    <property type="entry name" value="HTH_LACI"/>
    <property type="match status" value="1"/>
</dbReference>
<dbReference type="PANTHER" id="PTHR30146:SF109">
    <property type="entry name" value="HTH-TYPE TRANSCRIPTIONAL REGULATOR GALS"/>
    <property type="match status" value="1"/>
</dbReference>
<dbReference type="InterPro" id="IPR028082">
    <property type="entry name" value="Peripla_BP_I"/>
</dbReference>
<reference evidence="5 6" key="1">
    <citation type="submission" date="2020-10" db="EMBL/GenBank/DDBJ databases">
        <title>Blautia liquoris sp.nov., isolated from the mud in a fermentation cellar used for the production of Chinese strong-flavoured liquor.</title>
        <authorList>
            <person name="Lu L."/>
        </authorList>
    </citation>
    <scope>NUCLEOTIDE SEQUENCE [LARGE SCALE GENOMIC DNA]</scope>
    <source>
        <strain evidence="5 6">LZLJ-3</strain>
    </source>
</reference>
<evidence type="ECO:0000313" key="5">
    <source>
        <dbReference type="EMBL" id="QOV20238.1"/>
    </source>
</evidence>
<evidence type="ECO:0000256" key="2">
    <source>
        <dbReference type="ARBA" id="ARBA00023125"/>
    </source>
</evidence>
<dbReference type="GO" id="GO:0003700">
    <property type="term" value="F:DNA-binding transcription factor activity"/>
    <property type="evidence" value="ECO:0007669"/>
    <property type="project" value="TreeGrafter"/>
</dbReference>
<accession>A0A7M2RJC8</accession>
<gene>
    <name evidence="5" type="ORF">INP51_04620</name>
</gene>
<sequence length="338" mass="37123">MNIYDISQKAGVSIATVSRVLNNSKNVSDKTRQRVLSVMREEGYQPNAFARGLTLNTMQTVGLLCADTSDPYLGSAISYLEQKLRAHNYESLLCCTGYEQAQKKKCLEMLLARHVDALVLIGSSFIEQTTGKNEYLHRAASQMPVVILNGSLKGENIYSSLCDDTEAVSNAAIRLIRSGCELPVFLYRADTLSGLKKKEGFIKALELTGRPVLEDQIVMSSGTVTEARDCLLNLHKSLPFDAVLAADDELAIGAIKFAKKARLRIPDDLSVVGYNNSMLAECCDPELTSIDNRLEYLCSTSVSLLMNLLNGKNAPDKTVISADIVVRDTTKTSFKEDF</sequence>
<dbReference type="AlphaFoldDB" id="A0A7M2RJC8"/>
<evidence type="ECO:0000256" key="3">
    <source>
        <dbReference type="ARBA" id="ARBA00023163"/>
    </source>
</evidence>
<proteinExistence type="predicted"/>
<evidence type="ECO:0000313" key="6">
    <source>
        <dbReference type="Proteomes" id="UP000593601"/>
    </source>
</evidence>
<dbReference type="EMBL" id="CP063304">
    <property type="protein sequence ID" value="QOV20238.1"/>
    <property type="molecule type" value="Genomic_DNA"/>
</dbReference>
<dbReference type="RefSeq" id="WP_193736558.1">
    <property type="nucleotide sequence ID" value="NZ_CP063304.1"/>
</dbReference>
<evidence type="ECO:0000259" key="4">
    <source>
        <dbReference type="PROSITE" id="PS50932"/>
    </source>
</evidence>
<dbReference type="InterPro" id="IPR000843">
    <property type="entry name" value="HTH_LacI"/>
</dbReference>
<dbReference type="SUPFAM" id="SSF53822">
    <property type="entry name" value="Periplasmic binding protein-like I"/>
    <property type="match status" value="1"/>
</dbReference>
<dbReference type="Gene3D" id="3.40.50.2300">
    <property type="match status" value="2"/>
</dbReference>
<name>A0A7M2RJC8_9FIRM</name>
<dbReference type="PANTHER" id="PTHR30146">
    <property type="entry name" value="LACI-RELATED TRANSCRIPTIONAL REPRESSOR"/>
    <property type="match status" value="1"/>
</dbReference>
<dbReference type="SUPFAM" id="SSF47413">
    <property type="entry name" value="lambda repressor-like DNA-binding domains"/>
    <property type="match status" value="1"/>
</dbReference>
<feature type="domain" description="HTH lacI-type" evidence="4">
    <location>
        <begin position="1"/>
        <end position="55"/>
    </location>
</feature>
<keyword evidence="2 5" id="KW-0238">DNA-binding</keyword>
<protein>
    <submittedName>
        <fullName evidence="5">LacI family DNA-binding transcriptional regulator</fullName>
    </submittedName>
</protein>
<dbReference type="PROSITE" id="PS50932">
    <property type="entry name" value="HTH_LACI_2"/>
    <property type="match status" value="1"/>
</dbReference>
<dbReference type="KEGG" id="bliq:INP51_04620"/>
<dbReference type="InterPro" id="IPR010982">
    <property type="entry name" value="Lambda_DNA-bd_dom_sf"/>
</dbReference>
<dbReference type="GO" id="GO:0000976">
    <property type="term" value="F:transcription cis-regulatory region binding"/>
    <property type="evidence" value="ECO:0007669"/>
    <property type="project" value="TreeGrafter"/>
</dbReference>
<dbReference type="Gene3D" id="1.10.260.40">
    <property type="entry name" value="lambda repressor-like DNA-binding domains"/>
    <property type="match status" value="1"/>
</dbReference>
<dbReference type="CDD" id="cd06267">
    <property type="entry name" value="PBP1_LacI_sugar_binding-like"/>
    <property type="match status" value="1"/>
</dbReference>
<keyword evidence="3" id="KW-0804">Transcription</keyword>
<keyword evidence="1" id="KW-0805">Transcription regulation</keyword>